<gene>
    <name evidence="1" type="ORF">SAMN04489713_102233</name>
</gene>
<sequence>METANRTLTADVIATLAYWPAIIIGVKRILRTRCISPSYFIHDQLLGSHAKMGDVVLRPANAPAG</sequence>
<protein>
    <submittedName>
        <fullName evidence="1">Uncharacterized protein</fullName>
    </submittedName>
</protein>
<dbReference type="EMBL" id="FOVH01000002">
    <property type="protein sequence ID" value="SFN50559.1"/>
    <property type="molecule type" value="Genomic_DNA"/>
</dbReference>
<evidence type="ECO:0000313" key="1">
    <source>
        <dbReference type="EMBL" id="SFN50559.1"/>
    </source>
</evidence>
<accession>A0A1I4ZKS1</accession>
<evidence type="ECO:0000313" key="2">
    <source>
        <dbReference type="Proteomes" id="UP000183413"/>
    </source>
</evidence>
<reference evidence="1 2" key="1">
    <citation type="submission" date="2016-10" db="EMBL/GenBank/DDBJ databases">
        <authorList>
            <person name="de Groot N.N."/>
        </authorList>
    </citation>
    <scope>NUCLEOTIDE SEQUENCE [LARGE SCALE GENOMIC DNA]</scope>
    <source>
        <strain evidence="1 2">DSM 43067</strain>
    </source>
</reference>
<dbReference type="AlphaFoldDB" id="A0A1I4ZKS1"/>
<organism evidence="1 2">
    <name type="scientific">Actinomadura madurae</name>
    <dbReference type="NCBI Taxonomy" id="1993"/>
    <lineage>
        <taxon>Bacteria</taxon>
        <taxon>Bacillati</taxon>
        <taxon>Actinomycetota</taxon>
        <taxon>Actinomycetes</taxon>
        <taxon>Streptosporangiales</taxon>
        <taxon>Thermomonosporaceae</taxon>
        <taxon>Actinomadura</taxon>
    </lineage>
</organism>
<name>A0A1I4ZKS1_9ACTN</name>
<dbReference type="Proteomes" id="UP000183413">
    <property type="component" value="Unassembled WGS sequence"/>
</dbReference>
<proteinExistence type="predicted"/>
<keyword evidence="2" id="KW-1185">Reference proteome</keyword>
<dbReference type="InParanoid" id="A0A1I4ZKS1"/>
<dbReference type="RefSeq" id="WP_143118308.1">
    <property type="nucleotide sequence ID" value="NZ_FOVH01000002.1"/>
</dbReference>